<evidence type="ECO:0000256" key="7">
    <source>
        <dbReference type="ARBA" id="ARBA00023303"/>
    </source>
</evidence>
<evidence type="ECO:0000256" key="6">
    <source>
        <dbReference type="ARBA" id="ARBA00023136"/>
    </source>
</evidence>
<evidence type="ECO:0000259" key="10">
    <source>
        <dbReference type="SMART" id="SM01053"/>
    </source>
</evidence>
<evidence type="ECO:0000256" key="4">
    <source>
        <dbReference type="ARBA" id="ARBA00022989"/>
    </source>
</evidence>
<dbReference type="Proteomes" id="UP000887540">
    <property type="component" value="Unplaced"/>
</dbReference>
<organism evidence="11 12">
    <name type="scientific">Acrobeloides nanus</name>
    <dbReference type="NCBI Taxonomy" id="290746"/>
    <lineage>
        <taxon>Eukaryota</taxon>
        <taxon>Metazoa</taxon>
        <taxon>Ecdysozoa</taxon>
        <taxon>Nematoda</taxon>
        <taxon>Chromadorea</taxon>
        <taxon>Rhabditida</taxon>
        <taxon>Tylenchina</taxon>
        <taxon>Cephalobomorpha</taxon>
        <taxon>Cephaloboidea</taxon>
        <taxon>Cephalobidae</taxon>
        <taxon>Acrobeloides</taxon>
    </lineage>
</organism>
<comment type="subcellular location">
    <subcellularLocation>
        <location evidence="1">Membrane</location>
        <topology evidence="1">Multi-pass membrane protein</topology>
    </subcellularLocation>
</comment>
<evidence type="ECO:0000256" key="8">
    <source>
        <dbReference type="SAM" id="MobiDB-lite"/>
    </source>
</evidence>
<evidence type="ECO:0000256" key="2">
    <source>
        <dbReference type="ARBA" id="ARBA00022448"/>
    </source>
</evidence>
<keyword evidence="11" id="KW-1185">Reference proteome</keyword>
<evidence type="ECO:0000313" key="12">
    <source>
        <dbReference type="WBParaSite" id="ACRNAN_Path_1458.g5712.t1"/>
    </source>
</evidence>
<name>A0A914C0W7_9BILA</name>
<feature type="transmembrane region" description="Helical" evidence="9">
    <location>
        <begin position="607"/>
        <end position="632"/>
    </location>
</feature>
<dbReference type="FunFam" id="1.10.287.70:FF:000183">
    <property type="entry name" value="KCNN (Potassium K ChaNNel, calcium activated)-Like"/>
    <property type="match status" value="1"/>
</dbReference>
<proteinExistence type="predicted"/>
<evidence type="ECO:0000313" key="11">
    <source>
        <dbReference type="Proteomes" id="UP000887540"/>
    </source>
</evidence>
<feature type="region of interest" description="Disordered" evidence="8">
    <location>
        <begin position="861"/>
        <end position="886"/>
    </location>
</feature>
<dbReference type="Pfam" id="PF07885">
    <property type="entry name" value="Ion_trans_2"/>
    <property type="match status" value="1"/>
</dbReference>
<evidence type="ECO:0000256" key="1">
    <source>
        <dbReference type="ARBA" id="ARBA00004141"/>
    </source>
</evidence>
<sequence>MPSQAGSIIEELKLDDMQKNAPRATNFPSDAAAVDVVVSVEGVSISEVRSRPIATLVLDDSSTIRRPANADFYLDSTLYQSPKSLRASNSRESSPSEPVSFTREFSIKRRPPASLMRKQDSIAEAISIFQEPSLITDSLDSPQFDSPTVMVTHTGLLDDYRNHTTPSPLTISPDLGSSRKGSLSPKGINGFSSQGNIYSGVVARRKVFTRAVSAAQSDVTETVSREMATSGHSEPSSSCISCENTMRIKFDISPSSGSLPPFNKNSSSSSIVYRYPPIQPMSVKKRLPSSVSSIGGGSLIANGFLPSSNLLSTSTTVYSNGRDPARWHLAITKQRSHSESAFNMSNAKRLSNCSGVNHILCPEHRRCSVSILNPAREQAILRKILGPQGLEWLSREHLAKKSISNAPSDDLEAHRFNNDDSKTPLMKEKEKGGRLIKRQQLYHVRRLTSDYALAFSIIGIILMIVENELSAARVYDKNSTWSLLLKSAILLSTLILVGLVVKFYIHEVQLFMNANAAEDWRIAFTFRRCLQIGTEVFVCGICPLPFDINFRWSSDRETVPLDVVLSIPMFLRIYWCARCMLLHSRLFTDASSRSIAGLNRVNFNARFILKTLMTLCPGTMLMVFTFCCWLIAGWIMRLCERPQLTDEPISETLTNRLVKHHGDKHQNYLNSLWLIAITFLSVGYGDIVPHTYCGRAMAVITGILGTCTSSMVVAVIARKLELTRAEKHVHNFMMDTQLTKKLKHSAANVLRETWLIYKYRNLVDKVEPAKVRHHQRKFLVAIYALRKVKRDQRKLAENSVSLGDVAKTTSNSYELIHDIHSTQEGLALRMTAVEHQLGDIQRELGTITEFLRASIKLPSVAEQSSQEESMSHDSVRRRRPQMDANY</sequence>
<keyword evidence="5" id="KW-0406">Ion transport</keyword>
<dbReference type="InterPro" id="IPR004178">
    <property type="entry name" value="CaM-bd_dom"/>
</dbReference>
<evidence type="ECO:0000256" key="9">
    <source>
        <dbReference type="SAM" id="Phobius"/>
    </source>
</evidence>
<dbReference type="Gene3D" id="1.10.287.70">
    <property type="match status" value="2"/>
</dbReference>
<feature type="transmembrane region" description="Helical" evidence="9">
    <location>
        <begin position="483"/>
        <end position="505"/>
    </location>
</feature>
<keyword evidence="6 9" id="KW-0472">Membrane</keyword>
<dbReference type="AlphaFoldDB" id="A0A914C0W7"/>
<dbReference type="GO" id="GO:0005516">
    <property type="term" value="F:calmodulin binding"/>
    <property type="evidence" value="ECO:0007669"/>
    <property type="project" value="InterPro"/>
</dbReference>
<evidence type="ECO:0000256" key="3">
    <source>
        <dbReference type="ARBA" id="ARBA00022692"/>
    </source>
</evidence>
<feature type="region of interest" description="Disordered" evidence="8">
    <location>
        <begin position="83"/>
        <end position="103"/>
    </location>
</feature>
<keyword evidence="2" id="KW-0813">Transport</keyword>
<keyword evidence="7" id="KW-0407">Ion channel</keyword>
<dbReference type="GO" id="GO:0016020">
    <property type="term" value="C:membrane"/>
    <property type="evidence" value="ECO:0007669"/>
    <property type="project" value="UniProtKB-SubCell"/>
</dbReference>
<dbReference type="FunFam" id="1.10.287.70:FF:000174">
    <property type="entry name" value="KCNN (Potassium K ChaNNel, calcium activated)-Like"/>
    <property type="match status" value="1"/>
</dbReference>
<dbReference type="InterPro" id="IPR015449">
    <property type="entry name" value="K_chnl_Ca-activ_SK"/>
</dbReference>
<keyword evidence="3 9" id="KW-0812">Transmembrane</keyword>
<feature type="transmembrane region" description="Helical" evidence="9">
    <location>
        <begin position="451"/>
        <end position="471"/>
    </location>
</feature>
<feature type="region of interest" description="Disordered" evidence="8">
    <location>
        <begin position="163"/>
        <end position="188"/>
    </location>
</feature>
<reference evidence="12" key="1">
    <citation type="submission" date="2022-11" db="UniProtKB">
        <authorList>
            <consortium name="WormBaseParasite"/>
        </authorList>
    </citation>
    <scope>IDENTIFICATION</scope>
</reference>
<dbReference type="InterPro" id="IPR013099">
    <property type="entry name" value="K_chnl_dom"/>
</dbReference>
<dbReference type="SUPFAM" id="SSF81324">
    <property type="entry name" value="Voltage-gated potassium channels"/>
    <property type="match status" value="1"/>
</dbReference>
<feature type="domain" description="Calmodulin-binding" evidence="10">
    <location>
        <begin position="735"/>
        <end position="811"/>
    </location>
</feature>
<dbReference type="SUPFAM" id="SSF81327">
    <property type="entry name" value="Small-conductance potassium channel"/>
    <property type="match status" value="1"/>
</dbReference>
<dbReference type="GO" id="GO:0016286">
    <property type="term" value="F:small conductance calcium-activated potassium channel activity"/>
    <property type="evidence" value="ECO:0007669"/>
    <property type="project" value="InterPro"/>
</dbReference>
<dbReference type="Pfam" id="PF02888">
    <property type="entry name" value="CaMBD"/>
    <property type="match status" value="1"/>
</dbReference>
<dbReference type="InterPro" id="IPR036122">
    <property type="entry name" value="CaM-bd_dom_sf"/>
</dbReference>
<protein>
    <submittedName>
        <fullName evidence="12">Calmodulin-binding domain-containing protein</fullName>
    </submittedName>
</protein>
<feature type="compositionally biased region" description="Polar residues" evidence="8">
    <location>
        <begin position="83"/>
        <end position="99"/>
    </location>
</feature>
<keyword evidence="4 9" id="KW-1133">Transmembrane helix</keyword>
<dbReference type="PANTHER" id="PTHR10153">
    <property type="entry name" value="SMALL CONDUCTANCE CALCIUM-ACTIVATED POTASSIUM CHANNEL"/>
    <property type="match status" value="1"/>
</dbReference>
<dbReference type="SMART" id="SM01053">
    <property type="entry name" value="CaMBD"/>
    <property type="match status" value="1"/>
</dbReference>
<evidence type="ECO:0000256" key="5">
    <source>
        <dbReference type="ARBA" id="ARBA00023065"/>
    </source>
</evidence>
<feature type="transmembrane region" description="Helical" evidence="9">
    <location>
        <begin position="667"/>
        <end position="684"/>
    </location>
</feature>
<accession>A0A914C0W7</accession>
<dbReference type="Pfam" id="PF03530">
    <property type="entry name" value="SK_channel"/>
    <property type="match status" value="1"/>
</dbReference>
<dbReference type="WBParaSite" id="ACRNAN_Path_1458.g5712.t1">
    <property type="protein sequence ID" value="ACRNAN_Path_1458.g5712.t1"/>
    <property type="gene ID" value="ACRNAN_Path_1458.g5712"/>
</dbReference>
<feature type="transmembrane region" description="Helical" evidence="9">
    <location>
        <begin position="696"/>
        <end position="717"/>
    </location>
</feature>